<dbReference type="PANTHER" id="PTHR38436:SF1">
    <property type="entry name" value="ESTER CYCLASE"/>
    <property type="match status" value="1"/>
</dbReference>
<sequence length="157" mass="16242">MSGGGPAGGAAGAAGAVGAGLGVVPGPEEAAKALARRWLTDGWCRGDLDLAYDVFAPDFTLRGQRVGPEGPRRSVRRIRSAFAGLTIAIDLQVAEGDLVATHFTACGEHVGEYRGIAPTGRSVTASGVQIWTVRGGRAVADLNVFDEWGMVEQLRAP</sequence>
<dbReference type="InterPro" id="IPR032710">
    <property type="entry name" value="NTF2-like_dom_sf"/>
</dbReference>
<dbReference type="Pfam" id="PF07366">
    <property type="entry name" value="SnoaL"/>
    <property type="match status" value="1"/>
</dbReference>
<dbReference type="EMBL" id="JBHSXS010000018">
    <property type="protein sequence ID" value="MFC6883274.1"/>
    <property type="molecule type" value="Genomic_DNA"/>
</dbReference>
<evidence type="ECO:0000313" key="2">
    <source>
        <dbReference type="Proteomes" id="UP001596380"/>
    </source>
</evidence>
<proteinExistence type="predicted"/>
<evidence type="ECO:0000313" key="1">
    <source>
        <dbReference type="EMBL" id="MFC6883274.1"/>
    </source>
</evidence>
<keyword evidence="2" id="KW-1185">Reference proteome</keyword>
<dbReference type="Proteomes" id="UP001596380">
    <property type="component" value="Unassembled WGS sequence"/>
</dbReference>
<comment type="caution">
    <text evidence="1">The sequence shown here is derived from an EMBL/GenBank/DDBJ whole genome shotgun (WGS) entry which is preliminary data.</text>
</comment>
<accession>A0ABW2CNT2</accession>
<dbReference type="InterPro" id="IPR009959">
    <property type="entry name" value="Cyclase_SnoaL-like"/>
</dbReference>
<dbReference type="RefSeq" id="WP_160822498.1">
    <property type="nucleotide sequence ID" value="NZ_JBHSXS010000018.1"/>
</dbReference>
<name>A0ABW2CNT2_9ACTN</name>
<organism evidence="1 2">
    <name type="scientific">Actinomadura yumaensis</name>
    <dbReference type="NCBI Taxonomy" id="111807"/>
    <lineage>
        <taxon>Bacteria</taxon>
        <taxon>Bacillati</taxon>
        <taxon>Actinomycetota</taxon>
        <taxon>Actinomycetes</taxon>
        <taxon>Streptosporangiales</taxon>
        <taxon>Thermomonosporaceae</taxon>
        <taxon>Actinomadura</taxon>
    </lineage>
</organism>
<dbReference type="Gene3D" id="3.10.450.50">
    <property type="match status" value="1"/>
</dbReference>
<gene>
    <name evidence="1" type="ORF">ACFQKB_26195</name>
</gene>
<dbReference type="SUPFAM" id="SSF54427">
    <property type="entry name" value="NTF2-like"/>
    <property type="match status" value="1"/>
</dbReference>
<dbReference type="PANTHER" id="PTHR38436">
    <property type="entry name" value="POLYKETIDE CYCLASE SNOAL-LIKE DOMAIN"/>
    <property type="match status" value="1"/>
</dbReference>
<reference evidence="2" key="1">
    <citation type="journal article" date="2019" name="Int. J. Syst. Evol. Microbiol.">
        <title>The Global Catalogue of Microorganisms (GCM) 10K type strain sequencing project: providing services to taxonomists for standard genome sequencing and annotation.</title>
        <authorList>
            <consortium name="The Broad Institute Genomics Platform"/>
            <consortium name="The Broad Institute Genome Sequencing Center for Infectious Disease"/>
            <person name="Wu L."/>
            <person name="Ma J."/>
        </authorList>
    </citation>
    <scope>NUCLEOTIDE SEQUENCE [LARGE SCALE GENOMIC DNA]</scope>
    <source>
        <strain evidence="2">JCM 3369</strain>
    </source>
</reference>
<protein>
    <submittedName>
        <fullName evidence="1">Ester cyclase</fullName>
    </submittedName>
</protein>